<reference evidence="5 6" key="1">
    <citation type="submission" date="2014-07" db="EMBL/GenBank/DDBJ databases">
        <title>Draft genome sequence of Thalassospira profundimaris S25-3-2.</title>
        <authorList>
            <person name="Lai Q."/>
            <person name="Shao Z."/>
        </authorList>
    </citation>
    <scope>NUCLEOTIDE SEQUENCE [LARGE SCALE GENOMIC DNA]</scope>
    <source>
        <strain evidence="5 6">S25-3-2</strain>
    </source>
</reference>
<gene>
    <name evidence="5" type="ORF">TH25_22135</name>
</gene>
<name>A0A367WPL0_9PROT</name>
<dbReference type="Proteomes" id="UP000252517">
    <property type="component" value="Unassembled WGS sequence"/>
</dbReference>
<dbReference type="SUPFAM" id="SSF55073">
    <property type="entry name" value="Nucleotide cyclase"/>
    <property type="match status" value="1"/>
</dbReference>
<dbReference type="InterPro" id="IPR043128">
    <property type="entry name" value="Rev_trsase/Diguanyl_cyclase"/>
</dbReference>
<feature type="transmembrane region" description="Helical" evidence="3">
    <location>
        <begin position="177"/>
        <end position="199"/>
    </location>
</feature>
<dbReference type="GO" id="GO:0043709">
    <property type="term" value="P:cell adhesion involved in single-species biofilm formation"/>
    <property type="evidence" value="ECO:0007669"/>
    <property type="project" value="TreeGrafter"/>
</dbReference>
<dbReference type="EMBL" id="JPWH01000027">
    <property type="protein sequence ID" value="RCK43139.1"/>
    <property type="molecule type" value="Genomic_DNA"/>
</dbReference>
<protein>
    <recommendedName>
        <fullName evidence="1">diguanylate cyclase</fullName>
        <ecNumber evidence="1">2.7.7.65</ecNumber>
    </recommendedName>
</protein>
<proteinExistence type="predicted"/>
<sequence length="488" mass="53642">MRQSFGQSSTSELKKLKPGSSIFARQLRCGLLVASFLGVLIILYQGIADYLALRDDYEAANARVINEIRVVARTVLFDQNADLARTVANSAMFERSVVSVKLMDIDGNVIAKQHRAGANLSSDTLSDAFFGGIVSRNLPIYSPVGGAARGDVVGQIQISFSPQVYVSLLYERIKASLIGVLIFAVAMTFSAVGVTYFIVTRPLLELINYMVKVNPADASKPLPLPPSHRHDDEIQMLGSSLIGLLALIRSKVQRIANVTDELKSANLTLESRVEQRTRELNSAIEKLELLAATDPLTGLANRRTLMGRLKNAVAVWKRRGTRVGLIIVDLDHFKILNDTYGHQVGDMVLKSVARVFVRVLRETDLVARLGGEEFAVLLGDEDENGSWRVAERLREEISRDSVCSDDATIHYTASLGIACLPVRHDCTAFDGEGVEGVLRQAREVENIIDALYSLADKALYQAKENGRNRCEVMVPPPDFLQKMADGTL</sequence>
<keyword evidence="3" id="KW-1133">Transmembrane helix</keyword>
<evidence type="ECO:0000313" key="5">
    <source>
        <dbReference type="EMBL" id="RCK43139.1"/>
    </source>
</evidence>
<dbReference type="InterPro" id="IPR050469">
    <property type="entry name" value="Diguanylate_Cyclase"/>
</dbReference>
<dbReference type="RefSeq" id="WP_147253062.1">
    <property type="nucleotide sequence ID" value="NZ_JPWH01000027.1"/>
</dbReference>
<dbReference type="GO" id="GO:0005886">
    <property type="term" value="C:plasma membrane"/>
    <property type="evidence" value="ECO:0007669"/>
    <property type="project" value="TreeGrafter"/>
</dbReference>
<dbReference type="InterPro" id="IPR000160">
    <property type="entry name" value="GGDEF_dom"/>
</dbReference>
<dbReference type="Gene3D" id="3.30.70.270">
    <property type="match status" value="1"/>
</dbReference>
<evidence type="ECO:0000256" key="3">
    <source>
        <dbReference type="SAM" id="Phobius"/>
    </source>
</evidence>
<dbReference type="PANTHER" id="PTHR45138">
    <property type="entry name" value="REGULATORY COMPONENTS OF SENSORY TRANSDUCTION SYSTEM"/>
    <property type="match status" value="1"/>
</dbReference>
<comment type="catalytic activity">
    <reaction evidence="2">
        <text>2 GTP = 3',3'-c-di-GMP + 2 diphosphate</text>
        <dbReference type="Rhea" id="RHEA:24898"/>
        <dbReference type="ChEBI" id="CHEBI:33019"/>
        <dbReference type="ChEBI" id="CHEBI:37565"/>
        <dbReference type="ChEBI" id="CHEBI:58805"/>
        <dbReference type="EC" id="2.7.7.65"/>
    </reaction>
</comment>
<dbReference type="OrthoDB" id="9812260at2"/>
<dbReference type="PROSITE" id="PS50887">
    <property type="entry name" value="GGDEF"/>
    <property type="match status" value="1"/>
</dbReference>
<organism evidence="5 6">
    <name type="scientific">Thalassospira profundimaris</name>
    <dbReference type="NCBI Taxonomy" id="502049"/>
    <lineage>
        <taxon>Bacteria</taxon>
        <taxon>Pseudomonadati</taxon>
        <taxon>Pseudomonadota</taxon>
        <taxon>Alphaproteobacteria</taxon>
        <taxon>Rhodospirillales</taxon>
        <taxon>Thalassospiraceae</taxon>
        <taxon>Thalassospira</taxon>
    </lineage>
</organism>
<dbReference type="Pfam" id="PF00990">
    <property type="entry name" value="GGDEF"/>
    <property type="match status" value="1"/>
</dbReference>
<evidence type="ECO:0000259" key="4">
    <source>
        <dbReference type="PROSITE" id="PS50887"/>
    </source>
</evidence>
<dbReference type="PANTHER" id="PTHR45138:SF9">
    <property type="entry name" value="DIGUANYLATE CYCLASE DGCM-RELATED"/>
    <property type="match status" value="1"/>
</dbReference>
<evidence type="ECO:0000313" key="6">
    <source>
        <dbReference type="Proteomes" id="UP000252517"/>
    </source>
</evidence>
<evidence type="ECO:0000256" key="2">
    <source>
        <dbReference type="ARBA" id="ARBA00034247"/>
    </source>
</evidence>
<dbReference type="GO" id="GO:1902201">
    <property type="term" value="P:negative regulation of bacterial-type flagellum-dependent cell motility"/>
    <property type="evidence" value="ECO:0007669"/>
    <property type="project" value="TreeGrafter"/>
</dbReference>
<feature type="transmembrane region" description="Helical" evidence="3">
    <location>
        <begin position="22"/>
        <end position="44"/>
    </location>
</feature>
<keyword evidence="3" id="KW-0472">Membrane</keyword>
<dbReference type="InterPro" id="IPR029787">
    <property type="entry name" value="Nucleotide_cyclase"/>
</dbReference>
<dbReference type="GO" id="GO:0052621">
    <property type="term" value="F:diguanylate cyclase activity"/>
    <property type="evidence" value="ECO:0007669"/>
    <property type="project" value="UniProtKB-EC"/>
</dbReference>
<keyword evidence="3" id="KW-0812">Transmembrane</keyword>
<comment type="caution">
    <text evidence="5">The sequence shown here is derived from an EMBL/GenBank/DDBJ whole genome shotgun (WGS) entry which is preliminary data.</text>
</comment>
<dbReference type="FunFam" id="3.30.70.270:FF:000001">
    <property type="entry name" value="Diguanylate cyclase domain protein"/>
    <property type="match status" value="1"/>
</dbReference>
<dbReference type="EC" id="2.7.7.65" evidence="1"/>
<dbReference type="AlphaFoldDB" id="A0A367WPL0"/>
<accession>A0A367WPL0</accession>
<dbReference type="SMART" id="SM00267">
    <property type="entry name" value="GGDEF"/>
    <property type="match status" value="1"/>
</dbReference>
<dbReference type="CDD" id="cd01949">
    <property type="entry name" value="GGDEF"/>
    <property type="match status" value="1"/>
</dbReference>
<evidence type="ECO:0000256" key="1">
    <source>
        <dbReference type="ARBA" id="ARBA00012528"/>
    </source>
</evidence>
<dbReference type="NCBIfam" id="TIGR00254">
    <property type="entry name" value="GGDEF"/>
    <property type="match status" value="1"/>
</dbReference>
<feature type="domain" description="GGDEF" evidence="4">
    <location>
        <begin position="321"/>
        <end position="475"/>
    </location>
</feature>